<keyword evidence="3" id="KW-0804">Transcription</keyword>
<dbReference type="InterPro" id="IPR009057">
    <property type="entry name" value="Homeodomain-like_sf"/>
</dbReference>
<dbReference type="Proteomes" id="UP000295184">
    <property type="component" value="Unassembled WGS sequence"/>
</dbReference>
<reference evidence="6 7" key="1">
    <citation type="submission" date="2019-03" db="EMBL/GenBank/DDBJ databases">
        <title>Genomic Encyclopedia of Type Strains, Phase IV (KMG-IV): sequencing the most valuable type-strain genomes for metagenomic binning, comparative biology and taxonomic classification.</title>
        <authorList>
            <person name="Goeker M."/>
        </authorList>
    </citation>
    <scope>NUCLEOTIDE SEQUENCE [LARGE SCALE GENOMIC DNA]</scope>
    <source>
        <strain evidence="6 7">DSM 100451</strain>
    </source>
</reference>
<dbReference type="STRING" id="1650663.GCA_001486665_02231"/>
<dbReference type="PROSITE" id="PS50977">
    <property type="entry name" value="HTH_TETR_2"/>
    <property type="match status" value="1"/>
</dbReference>
<dbReference type="InterPro" id="IPR050109">
    <property type="entry name" value="HTH-type_TetR-like_transc_reg"/>
</dbReference>
<dbReference type="Gene3D" id="1.10.357.10">
    <property type="entry name" value="Tetracycline Repressor, domain 2"/>
    <property type="match status" value="1"/>
</dbReference>
<dbReference type="GO" id="GO:0000976">
    <property type="term" value="F:transcription cis-regulatory region binding"/>
    <property type="evidence" value="ECO:0007669"/>
    <property type="project" value="TreeGrafter"/>
</dbReference>
<evidence type="ECO:0000256" key="4">
    <source>
        <dbReference type="PROSITE-ProRule" id="PRU00335"/>
    </source>
</evidence>
<dbReference type="EMBL" id="SLUM01000024">
    <property type="protein sequence ID" value="TCL54048.1"/>
    <property type="molecule type" value="Genomic_DNA"/>
</dbReference>
<dbReference type="PANTHER" id="PTHR30055">
    <property type="entry name" value="HTH-TYPE TRANSCRIPTIONAL REGULATOR RUTR"/>
    <property type="match status" value="1"/>
</dbReference>
<dbReference type="AlphaFoldDB" id="A0A4R1QK71"/>
<dbReference type="PANTHER" id="PTHR30055:SF234">
    <property type="entry name" value="HTH-TYPE TRANSCRIPTIONAL REGULATOR BETI"/>
    <property type="match status" value="1"/>
</dbReference>
<comment type="caution">
    <text evidence="6">The sequence shown here is derived from an EMBL/GenBank/DDBJ whole genome shotgun (WGS) entry which is preliminary data.</text>
</comment>
<dbReference type="Gene3D" id="1.10.10.60">
    <property type="entry name" value="Homeodomain-like"/>
    <property type="match status" value="1"/>
</dbReference>
<keyword evidence="1" id="KW-0805">Transcription regulation</keyword>
<evidence type="ECO:0000313" key="7">
    <source>
        <dbReference type="Proteomes" id="UP000295184"/>
    </source>
</evidence>
<gene>
    <name evidence="6" type="ORF">EDD77_12412</name>
</gene>
<dbReference type="Pfam" id="PF00440">
    <property type="entry name" value="TetR_N"/>
    <property type="match status" value="1"/>
</dbReference>
<name>A0A4R1QK71_9FIRM</name>
<evidence type="ECO:0000256" key="3">
    <source>
        <dbReference type="ARBA" id="ARBA00023163"/>
    </source>
</evidence>
<feature type="DNA-binding region" description="H-T-H motif" evidence="4">
    <location>
        <begin position="27"/>
        <end position="46"/>
    </location>
</feature>
<sequence>MSEQTKEKIFQGVLSLAQQGVPLYEVKVQAIATAAGLGKGTLYEYFSSKEEILAATMLWCMERELGALEEQLDAGTSFESKLENAQTFVVKMLLERGSSYRVIAAALTAPRGSSELPQQARRPLEQCKQRLLGLIQCMIDTGRGEGRIGPSCSDEYCHYVMKAAMLSVCAVQSCEGEAGLNRSAAHVRDMICKALA</sequence>
<keyword evidence="2 4" id="KW-0238">DNA-binding</keyword>
<dbReference type="SUPFAM" id="SSF46689">
    <property type="entry name" value="Homeodomain-like"/>
    <property type="match status" value="1"/>
</dbReference>
<dbReference type="InterPro" id="IPR001647">
    <property type="entry name" value="HTH_TetR"/>
</dbReference>
<evidence type="ECO:0000259" key="5">
    <source>
        <dbReference type="PROSITE" id="PS50977"/>
    </source>
</evidence>
<evidence type="ECO:0000256" key="2">
    <source>
        <dbReference type="ARBA" id="ARBA00023125"/>
    </source>
</evidence>
<evidence type="ECO:0000256" key="1">
    <source>
        <dbReference type="ARBA" id="ARBA00023015"/>
    </source>
</evidence>
<organism evidence="6 7">
    <name type="scientific">Allofournierella massiliensis</name>
    <dbReference type="NCBI Taxonomy" id="1650663"/>
    <lineage>
        <taxon>Bacteria</taxon>
        <taxon>Bacillati</taxon>
        <taxon>Bacillota</taxon>
        <taxon>Clostridia</taxon>
        <taxon>Eubacteriales</taxon>
        <taxon>Oscillospiraceae</taxon>
        <taxon>Allofournierella</taxon>
    </lineage>
</organism>
<protein>
    <submittedName>
        <fullName evidence="6">TetR family transcriptional regulator</fullName>
    </submittedName>
</protein>
<dbReference type="GO" id="GO:0003700">
    <property type="term" value="F:DNA-binding transcription factor activity"/>
    <property type="evidence" value="ECO:0007669"/>
    <property type="project" value="TreeGrafter"/>
</dbReference>
<accession>A0A4R1QK71</accession>
<dbReference type="RefSeq" id="WP_058965248.1">
    <property type="nucleotide sequence ID" value="NZ_CABKVM010000017.1"/>
</dbReference>
<evidence type="ECO:0000313" key="6">
    <source>
        <dbReference type="EMBL" id="TCL54048.1"/>
    </source>
</evidence>
<feature type="domain" description="HTH tetR-type" evidence="5">
    <location>
        <begin position="3"/>
        <end position="64"/>
    </location>
</feature>
<proteinExistence type="predicted"/>